<reference evidence="5 6" key="1">
    <citation type="submission" date="2024-09" db="EMBL/GenBank/DDBJ databases">
        <authorList>
            <person name="Sun Q."/>
            <person name="Mori K."/>
        </authorList>
    </citation>
    <scope>NUCLEOTIDE SEQUENCE [LARGE SCALE GENOMIC DNA]</scope>
    <source>
        <strain evidence="5 6">CCM 4839</strain>
    </source>
</reference>
<evidence type="ECO:0000259" key="4">
    <source>
        <dbReference type="PROSITE" id="PS50835"/>
    </source>
</evidence>
<organism evidence="5 6">
    <name type="scientific">Paenibacillus mendelii</name>
    <dbReference type="NCBI Taxonomy" id="206163"/>
    <lineage>
        <taxon>Bacteria</taxon>
        <taxon>Bacillati</taxon>
        <taxon>Bacillota</taxon>
        <taxon>Bacilli</taxon>
        <taxon>Bacillales</taxon>
        <taxon>Paenibacillaceae</taxon>
        <taxon>Paenibacillus</taxon>
    </lineage>
</organism>
<protein>
    <submittedName>
        <fullName evidence="5">Immunoglobulin domain-containing protein</fullName>
    </submittedName>
</protein>
<gene>
    <name evidence="5" type="ORF">ACFFJ8_01040</name>
</gene>
<evidence type="ECO:0000256" key="3">
    <source>
        <dbReference type="SAM" id="SignalP"/>
    </source>
</evidence>
<keyword evidence="2" id="KW-1015">Disulfide bond</keyword>
<dbReference type="Pfam" id="PF13927">
    <property type="entry name" value="Ig_3"/>
    <property type="match status" value="1"/>
</dbReference>
<dbReference type="RefSeq" id="WP_379123390.1">
    <property type="nucleotide sequence ID" value="NZ_JBHLVF010000005.1"/>
</dbReference>
<keyword evidence="6" id="KW-1185">Reference proteome</keyword>
<dbReference type="InterPro" id="IPR036179">
    <property type="entry name" value="Ig-like_dom_sf"/>
</dbReference>
<evidence type="ECO:0000256" key="1">
    <source>
        <dbReference type="ARBA" id="ARBA00022737"/>
    </source>
</evidence>
<dbReference type="Proteomes" id="UP001589818">
    <property type="component" value="Unassembled WGS sequence"/>
</dbReference>
<name>A0ABV6J252_9BACL</name>
<evidence type="ECO:0000313" key="5">
    <source>
        <dbReference type="EMBL" id="MFC0389952.1"/>
    </source>
</evidence>
<keyword evidence="3" id="KW-0732">Signal</keyword>
<comment type="caution">
    <text evidence="5">The sequence shown here is derived from an EMBL/GenBank/DDBJ whole genome shotgun (WGS) entry which is preliminary data.</text>
</comment>
<evidence type="ECO:0000313" key="6">
    <source>
        <dbReference type="Proteomes" id="UP001589818"/>
    </source>
</evidence>
<dbReference type="SUPFAM" id="SSF48726">
    <property type="entry name" value="Immunoglobulin"/>
    <property type="match status" value="2"/>
</dbReference>
<dbReference type="Gene3D" id="2.60.40.10">
    <property type="entry name" value="Immunoglobulins"/>
    <property type="match status" value="2"/>
</dbReference>
<feature type="domain" description="Ig-like" evidence="4">
    <location>
        <begin position="42"/>
        <end position="131"/>
    </location>
</feature>
<dbReference type="PANTHER" id="PTHR44170:SF32">
    <property type="entry name" value="PROTEIN TURTLE-LIKE PROTEIN"/>
    <property type="match status" value="1"/>
</dbReference>
<dbReference type="EMBL" id="JBHLVF010000005">
    <property type="protein sequence ID" value="MFC0389952.1"/>
    <property type="molecule type" value="Genomic_DNA"/>
</dbReference>
<dbReference type="InterPro" id="IPR007110">
    <property type="entry name" value="Ig-like_dom"/>
</dbReference>
<dbReference type="InterPro" id="IPR013783">
    <property type="entry name" value="Ig-like_fold"/>
</dbReference>
<feature type="chain" id="PRO_5045572733" evidence="3">
    <location>
        <begin position="35"/>
        <end position="182"/>
    </location>
</feature>
<feature type="non-terminal residue" evidence="5">
    <location>
        <position position="182"/>
    </location>
</feature>
<dbReference type="PROSITE" id="PS50835">
    <property type="entry name" value="IG_LIKE"/>
    <property type="match status" value="2"/>
</dbReference>
<feature type="domain" description="Ig-like" evidence="4">
    <location>
        <begin position="148"/>
        <end position="182"/>
    </location>
</feature>
<dbReference type="PANTHER" id="PTHR44170">
    <property type="entry name" value="PROTEIN SIDEKICK"/>
    <property type="match status" value="1"/>
</dbReference>
<sequence length="182" mass="18881">MYKRNFLSGWSAALSFIVMWSALLTGFGAVKAFAADEDAAAPVIVTQPQDQTANEGATATLSVTANASGSGTLTYQWYRNGSNSTSGATQIMNATGASYTVPNVAAGDLYYYVVVTNADTTATGNQTATTTSSVAKVTGNALTHAAVPVIVTQPQDQTVNEGATATLSVNISGEALTFQWYR</sequence>
<keyword evidence="1" id="KW-0677">Repeat</keyword>
<evidence type="ECO:0000256" key="2">
    <source>
        <dbReference type="ARBA" id="ARBA00023157"/>
    </source>
</evidence>
<feature type="signal peptide" evidence="3">
    <location>
        <begin position="1"/>
        <end position="34"/>
    </location>
</feature>
<proteinExistence type="predicted"/>
<accession>A0ABV6J252</accession>